<accession>A0AA86NY62</accession>
<organism evidence="1">
    <name type="scientific">Hexamita inflata</name>
    <dbReference type="NCBI Taxonomy" id="28002"/>
    <lineage>
        <taxon>Eukaryota</taxon>
        <taxon>Metamonada</taxon>
        <taxon>Diplomonadida</taxon>
        <taxon>Hexamitidae</taxon>
        <taxon>Hexamitinae</taxon>
        <taxon>Hexamita</taxon>
    </lineage>
</organism>
<dbReference type="EMBL" id="CATOUU010000386">
    <property type="protein sequence ID" value="CAI9927901.1"/>
    <property type="molecule type" value="Genomic_DNA"/>
</dbReference>
<reference evidence="2 3" key="2">
    <citation type="submission" date="2024-07" db="EMBL/GenBank/DDBJ databases">
        <authorList>
            <person name="Akdeniz Z."/>
        </authorList>
    </citation>
    <scope>NUCLEOTIDE SEQUENCE [LARGE SCALE GENOMIC DNA]</scope>
</reference>
<dbReference type="EMBL" id="CAXDID020000006">
    <property type="protein sequence ID" value="CAL5975486.1"/>
    <property type="molecule type" value="Genomic_DNA"/>
</dbReference>
<reference evidence="1" key="1">
    <citation type="submission" date="2023-06" db="EMBL/GenBank/DDBJ databases">
        <authorList>
            <person name="Kurt Z."/>
        </authorList>
    </citation>
    <scope>NUCLEOTIDE SEQUENCE</scope>
</reference>
<evidence type="ECO:0000313" key="1">
    <source>
        <dbReference type="EMBL" id="CAI9927901.1"/>
    </source>
</evidence>
<keyword evidence="3" id="KW-1185">Reference proteome</keyword>
<dbReference type="Proteomes" id="UP001642409">
    <property type="component" value="Unassembled WGS sequence"/>
</dbReference>
<comment type="caution">
    <text evidence="1">The sequence shown here is derived from an EMBL/GenBank/DDBJ whole genome shotgun (WGS) entry which is preliminary data.</text>
</comment>
<gene>
    <name evidence="1" type="ORF">HINF_LOCUS15546</name>
    <name evidence="2" type="ORF">HINF_LOCUS3356</name>
</gene>
<name>A0AA86NY62_9EUKA</name>
<protein>
    <submittedName>
        <fullName evidence="2">Hypothetical_protein</fullName>
    </submittedName>
</protein>
<evidence type="ECO:0000313" key="3">
    <source>
        <dbReference type="Proteomes" id="UP001642409"/>
    </source>
</evidence>
<evidence type="ECO:0000313" key="2">
    <source>
        <dbReference type="EMBL" id="CAL5975486.1"/>
    </source>
</evidence>
<sequence length="108" mass="12679">MNSKQSIKDRQDQIKANTVYIPIPHQPKYSDEVQNCMKIFEMKAKQFADETNDFTDYSKVFSQRLFDVSQWRVYGKETVKVVEVEPEKLSESSDFSVYSEESSESDLF</sequence>
<proteinExistence type="predicted"/>
<dbReference type="AlphaFoldDB" id="A0AA86NY62"/>